<keyword evidence="3" id="KW-0285">Flavoprotein</keyword>
<dbReference type="Gene3D" id="3.30.43.10">
    <property type="entry name" value="Uridine Diphospho-n-acetylenolpyruvylglucosamine Reductase, domain 2"/>
    <property type="match status" value="1"/>
</dbReference>
<dbReference type="OrthoDB" id="415825at2759"/>
<dbReference type="SUPFAM" id="SSF55103">
    <property type="entry name" value="FAD-linked oxidases, C-terminal domain"/>
    <property type="match status" value="1"/>
</dbReference>
<dbReference type="InterPro" id="IPR050416">
    <property type="entry name" value="FAD-linked_Oxidoreductase"/>
</dbReference>
<dbReference type="PANTHER" id="PTHR42973:SF39">
    <property type="entry name" value="FAD-BINDING PCMH-TYPE DOMAIN-CONTAINING PROTEIN"/>
    <property type="match status" value="1"/>
</dbReference>
<keyword evidence="8" id="KW-1185">Reference proteome</keyword>
<dbReference type="Proteomes" id="UP000034680">
    <property type="component" value="Unassembled WGS sequence"/>
</dbReference>
<comment type="similarity">
    <text evidence="2">Belongs to the oxygen-dependent FAD-linked oxidoreductase family.</text>
</comment>
<organism evidence="7 8">
    <name type="scientific">Diaporthe ampelina</name>
    <dbReference type="NCBI Taxonomy" id="1214573"/>
    <lineage>
        <taxon>Eukaryota</taxon>
        <taxon>Fungi</taxon>
        <taxon>Dikarya</taxon>
        <taxon>Ascomycota</taxon>
        <taxon>Pezizomycotina</taxon>
        <taxon>Sordariomycetes</taxon>
        <taxon>Sordariomycetidae</taxon>
        <taxon>Diaporthales</taxon>
        <taxon>Diaporthaceae</taxon>
        <taxon>Diaporthe</taxon>
    </lineage>
</organism>
<evidence type="ECO:0000256" key="4">
    <source>
        <dbReference type="ARBA" id="ARBA00022827"/>
    </source>
</evidence>
<dbReference type="InterPro" id="IPR016169">
    <property type="entry name" value="FAD-bd_PCMH_sub2"/>
</dbReference>
<dbReference type="PROSITE" id="PS51387">
    <property type="entry name" value="FAD_PCMH"/>
    <property type="match status" value="1"/>
</dbReference>
<comment type="cofactor">
    <cofactor evidence="1">
        <name>FAD</name>
        <dbReference type="ChEBI" id="CHEBI:57692"/>
    </cofactor>
</comment>
<name>A0A0G2FJW8_9PEZI</name>
<sequence length="476" mass="50315">MASIFDSLKQDLKAGKVVVPGDADYDDSLKRWSASCIRPADTERERKQAAVIKPTSAAEVSTAIVFANEHSLPFTVCGGGHSTSGQSSKGGEGVVIDLSLMREVSVDAREQTITYGGGCLWSEVDEAAARHGLATPGGTVNHTGVGGLVLGGGFGFLSPRHGLTIDVLLEAEVVLADGSVVTASEGENADLFWALRGAGASFGAVARFTSRAFPQGDVWAGVLIFTPDQVAEVVAACNAVLAAQDGNQAMLLAFGYSPPPDRSRVVVAQVFHNGSAEGGERAYAPLLAVGPRLNAVQAVPYKVVNSLANAGVPHGGRYQFGAANVTYPVDVGVVQSAARAWWAGIERLSSDPGREDLRGSIIGYELFPNDKAREVAPEATAFANRGKYFNVAVLMSWKNPESDREVRAFKQEVAALIRDKGFKGDEVGGEGVGHYNNYLDSSISAEGAFGSNAKRLKELKQKFDPANRFDKLWKLA</sequence>
<keyword evidence="4" id="KW-0274">FAD</keyword>
<dbReference type="InterPro" id="IPR016164">
    <property type="entry name" value="FAD-linked_Oxase-like_C"/>
</dbReference>
<dbReference type="STRING" id="1214573.A0A0G2FJW8"/>
<dbReference type="GO" id="GO:0071949">
    <property type="term" value="F:FAD binding"/>
    <property type="evidence" value="ECO:0007669"/>
    <property type="project" value="InterPro"/>
</dbReference>
<reference evidence="7 8" key="2">
    <citation type="submission" date="2015-05" db="EMBL/GenBank/DDBJ databases">
        <authorList>
            <person name="Morales-Cruz A."/>
            <person name="Amrine K.C."/>
            <person name="Cantu D."/>
        </authorList>
    </citation>
    <scope>NUCLEOTIDE SEQUENCE [LARGE SCALE GENOMIC DNA]</scope>
    <source>
        <strain evidence="7">DA912</strain>
    </source>
</reference>
<evidence type="ECO:0000256" key="2">
    <source>
        <dbReference type="ARBA" id="ARBA00005466"/>
    </source>
</evidence>
<dbReference type="PANTHER" id="PTHR42973">
    <property type="entry name" value="BINDING OXIDOREDUCTASE, PUTATIVE (AFU_ORTHOLOGUE AFUA_1G17690)-RELATED"/>
    <property type="match status" value="1"/>
</dbReference>
<keyword evidence="5" id="KW-0560">Oxidoreductase</keyword>
<dbReference type="Pfam" id="PF01565">
    <property type="entry name" value="FAD_binding_4"/>
    <property type="match status" value="1"/>
</dbReference>
<dbReference type="InterPro" id="IPR012951">
    <property type="entry name" value="BBE"/>
</dbReference>
<gene>
    <name evidence="7" type="ORF">UCDDA912_g05339</name>
</gene>
<feature type="domain" description="FAD-binding PCMH-type" evidence="6">
    <location>
        <begin position="44"/>
        <end position="215"/>
    </location>
</feature>
<comment type="caution">
    <text evidence="7">The sequence shown here is derived from an EMBL/GenBank/DDBJ whole genome shotgun (WGS) entry which is preliminary data.</text>
</comment>
<dbReference type="SUPFAM" id="SSF56176">
    <property type="entry name" value="FAD-binding/transporter-associated domain-like"/>
    <property type="match status" value="1"/>
</dbReference>
<dbReference type="Gene3D" id="3.30.465.10">
    <property type="match status" value="1"/>
</dbReference>
<reference evidence="7 8" key="1">
    <citation type="submission" date="2015-05" db="EMBL/GenBank/DDBJ databases">
        <title>Distinctive expansion of gene families associated with plant cell wall degradation and secondary metabolism in the genomes of grapevine trunk pathogens.</title>
        <authorList>
            <person name="Lawrence D.P."/>
            <person name="Travadon R."/>
            <person name="Rolshausen P.E."/>
            <person name="Baumgartner K."/>
        </authorList>
    </citation>
    <scope>NUCLEOTIDE SEQUENCE [LARGE SCALE GENOMIC DNA]</scope>
    <source>
        <strain evidence="7">DA912</strain>
    </source>
</reference>
<dbReference type="AlphaFoldDB" id="A0A0G2FJW8"/>
<evidence type="ECO:0000256" key="5">
    <source>
        <dbReference type="ARBA" id="ARBA00023002"/>
    </source>
</evidence>
<evidence type="ECO:0000313" key="8">
    <source>
        <dbReference type="Proteomes" id="UP000034680"/>
    </source>
</evidence>
<dbReference type="Pfam" id="PF08031">
    <property type="entry name" value="BBE"/>
    <property type="match status" value="1"/>
</dbReference>
<evidence type="ECO:0000259" key="6">
    <source>
        <dbReference type="PROSITE" id="PS51387"/>
    </source>
</evidence>
<dbReference type="Gene3D" id="3.40.462.20">
    <property type="match status" value="1"/>
</dbReference>
<evidence type="ECO:0000256" key="3">
    <source>
        <dbReference type="ARBA" id="ARBA00022630"/>
    </source>
</evidence>
<dbReference type="InterPro" id="IPR016166">
    <property type="entry name" value="FAD-bd_PCMH"/>
</dbReference>
<dbReference type="InterPro" id="IPR016167">
    <property type="entry name" value="FAD-bd_PCMH_sub1"/>
</dbReference>
<dbReference type="EMBL" id="LCUC01000191">
    <property type="protein sequence ID" value="KKY34677.1"/>
    <property type="molecule type" value="Genomic_DNA"/>
</dbReference>
<protein>
    <submittedName>
        <fullName evidence="7">Putative fad binding domain protein</fullName>
    </submittedName>
</protein>
<dbReference type="GO" id="GO:0016491">
    <property type="term" value="F:oxidoreductase activity"/>
    <property type="evidence" value="ECO:0007669"/>
    <property type="project" value="UniProtKB-KW"/>
</dbReference>
<evidence type="ECO:0000313" key="7">
    <source>
        <dbReference type="EMBL" id="KKY34677.1"/>
    </source>
</evidence>
<accession>A0A0G2FJW8</accession>
<dbReference type="InterPro" id="IPR036318">
    <property type="entry name" value="FAD-bd_PCMH-like_sf"/>
</dbReference>
<dbReference type="InterPro" id="IPR006094">
    <property type="entry name" value="Oxid_FAD_bind_N"/>
</dbReference>
<proteinExistence type="inferred from homology"/>
<evidence type="ECO:0000256" key="1">
    <source>
        <dbReference type="ARBA" id="ARBA00001974"/>
    </source>
</evidence>